<name>A0ABM7I2C6_MYCME</name>
<organism evidence="1 2">
    <name type="scientific">Mycolicibacterium mageritense</name>
    <name type="common">Mycobacterium mageritense</name>
    <dbReference type="NCBI Taxonomy" id="53462"/>
    <lineage>
        <taxon>Bacteria</taxon>
        <taxon>Bacillati</taxon>
        <taxon>Actinomycetota</taxon>
        <taxon>Actinomycetes</taxon>
        <taxon>Mycobacteriales</taxon>
        <taxon>Mycobacteriaceae</taxon>
        <taxon>Mycolicibacterium</taxon>
    </lineage>
</organism>
<protein>
    <submittedName>
        <fullName evidence="1">Uncharacterized protein</fullName>
    </submittedName>
</protein>
<keyword evidence="2" id="KW-1185">Reference proteome</keyword>
<proteinExistence type="predicted"/>
<accession>A0ABM7I2C6</accession>
<evidence type="ECO:0000313" key="1">
    <source>
        <dbReference type="EMBL" id="BBX37050.1"/>
    </source>
</evidence>
<gene>
    <name evidence="1" type="ORF">MMAGJ_63320</name>
</gene>
<dbReference type="Proteomes" id="UP000465622">
    <property type="component" value="Chromosome"/>
</dbReference>
<sequence>MPACSEGDLECGVGTGSQFRDRDFDRRRGGSEVGELFDEARDGNEIAAVEGFRGLGGREKTLYEIFAQL</sequence>
<evidence type="ECO:0000313" key="2">
    <source>
        <dbReference type="Proteomes" id="UP000465622"/>
    </source>
</evidence>
<dbReference type="EMBL" id="AP022567">
    <property type="protein sequence ID" value="BBX37050.1"/>
    <property type="molecule type" value="Genomic_DNA"/>
</dbReference>
<reference evidence="1 2" key="1">
    <citation type="journal article" date="2019" name="Emerg. Microbes Infect.">
        <title>Comprehensive subspecies identification of 175 nontuberculous mycobacteria species based on 7547 genomic profiles.</title>
        <authorList>
            <person name="Matsumoto Y."/>
            <person name="Kinjo T."/>
            <person name="Motooka D."/>
            <person name="Nabeya D."/>
            <person name="Jung N."/>
            <person name="Uechi K."/>
            <person name="Horii T."/>
            <person name="Iida T."/>
            <person name="Fujita J."/>
            <person name="Nakamura S."/>
        </authorList>
    </citation>
    <scope>NUCLEOTIDE SEQUENCE [LARGE SCALE GENOMIC DNA]</scope>
    <source>
        <strain evidence="1 2">JCM 12375</strain>
    </source>
</reference>